<organism evidence="1 2">
    <name type="scientific">Gossypium aridum</name>
    <name type="common">American cotton</name>
    <name type="synonym">Erioxylum aridum</name>
    <dbReference type="NCBI Taxonomy" id="34290"/>
    <lineage>
        <taxon>Eukaryota</taxon>
        <taxon>Viridiplantae</taxon>
        <taxon>Streptophyta</taxon>
        <taxon>Embryophyta</taxon>
        <taxon>Tracheophyta</taxon>
        <taxon>Spermatophyta</taxon>
        <taxon>Magnoliopsida</taxon>
        <taxon>eudicotyledons</taxon>
        <taxon>Gunneridae</taxon>
        <taxon>Pentapetalae</taxon>
        <taxon>rosids</taxon>
        <taxon>malvids</taxon>
        <taxon>Malvales</taxon>
        <taxon>Malvaceae</taxon>
        <taxon>Malvoideae</taxon>
        <taxon>Gossypium</taxon>
    </lineage>
</organism>
<gene>
    <name evidence="1" type="ORF">Goari_026537</name>
</gene>
<evidence type="ECO:0000313" key="2">
    <source>
        <dbReference type="Proteomes" id="UP000593577"/>
    </source>
</evidence>
<proteinExistence type="predicted"/>
<comment type="caution">
    <text evidence="1">The sequence shown here is derived from an EMBL/GenBank/DDBJ whole genome shotgun (WGS) entry which is preliminary data.</text>
</comment>
<sequence>MMFDKGIKHYLWLSILSFNEFVIRLTTQLNA</sequence>
<dbReference type="EMBL" id="JABFAA010000006">
    <property type="protein sequence ID" value="MBA0684991.1"/>
    <property type="molecule type" value="Genomic_DNA"/>
</dbReference>
<keyword evidence="2" id="KW-1185">Reference proteome</keyword>
<reference evidence="1 2" key="1">
    <citation type="journal article" date="2019" name="Genome Biol. Evol.">
        <title>Insights into the evolution of the New World diploid cottons (Gossypium, subgenus Houzingenia) based on genome sequencing.</title>
        <authorList>
            <person name="Grover C.E."/>
            <person name="Arick M.A. 2nd"/>
            <person name="Thrash A."/>
            <person name="Conover J.L."/>
            <person name="Sanders W.S."/>
            <person name="Peterson D.G."/>
            <person name="Frelichowski J.E."/>
            <person name="Scheffler J.A."/>
            <person name="Scheffler B.E."/>
            <person name="Wendel J.F."/>
        </authorList>
    </citation>
    <scope>NUCLEOTIDE SEQUENCE [LARGE SCALE GENOMIC DNA]</scope>
    <source>
        <strain evidence="1">185</strain>
        <tissue evidence="1">Leaf</tissue>
    </source>
</reference>
<dbReference type="AlphaFoldDB" id="A0A7J8XCJ6"/>
<accession>A0A7J8XCJ6</accession>
<name>A0A7J8XCJ6_GOSAI</name>
<dbReference type="Proteomes" id="UP000593577">
    <property type="component" value="Unassembled WGS sequence"/>
</dbReference>
<evidence type="ECO:0000313" key="1">
    <source>
        <dbReference type="EMBL" id="MBA0684991.1"/>
    </source>
</evidence>
<protein>
    <submittedName>
        <fullName evidence="1">Uncharacterized protein</fullName>
    </submittedName>
</protein>